<evidence type="ECO:0000313" key="1">
    <source>
        <dbReference type="EMBL" id="KAK2656631.1"/>
    </source>
</evidence>
<evidence type="ECO:0008006" key="3">
    <source>
        <dbReference type="Google" id="ProtNLM"/>
    </source>
</evidence>
<organism evidence="1 2">
    <name type="scientific">Dipteronia dyeriana</name>
    <dbReference type="NCBI Taxonomy" id="168575"/>
    <lineage>
        <taxon>Eukaryota</taxon>
        <taxon>Viridiplantae</taxon>
        <taxon>Streptophyta</taxon>
        <taxon>Embryophyta</taxon>
        <taxon>Tracheophyta</taxon>
        <taxon>Spermatophyta</taxon>
        <taxon>Magnoliopsida</taxon>
        <taxon>eudicotyledons</taxon>
        <taxon>Gunneridae</taxon>
        <taxon>Pentapetalae</taxon>
        <taxon>rosids</taxon>
        <taxon>malvids</taxon>
        <taxon>Sapindales</taxon>
        <taxon>Sapindaceae</taxon>
        <taxon>Hippocastanoideae</taxon>
        <taxon>Acereae</taxon>
        <taxon>Dipteronia</taxon>
    </lineage>
</organism>
<sequence>MVKWLKEGDNNSKFFHCIANNRRRNNYIGEIVIKGNRILDPSNVKNGIHDFFKNHFKNVSWKRPSISSLDLKVLAKVDRENLEKPFNEEEVWKTVNGCDGNKASGPDGLNPSFVEDNWVSIKDDFMNFIKGFHDDRAIVKDKNNIFIALIPKCGTPESFSDYRPISLIIDNFMVVEEIIHSWKRDKEGGLIIKIDFEKAYDNVDHVFLDSMMKGSPMNVDWAEIFHCKQVNLPITYLGLPLGAKPFSKVVASLYVEGSSSEKILQRGLKNMLGNGLRSTFWDIDTWESGQLRWKVHGKLFSYLLGGQLYG</sequence>
<dbReference type="AlphaFoldDB" id="A0AAD9XCG5"/>
<proteinExistence type="predicted"/>
<dbReference type="PANTHER" id="PTHR31635:SF196">
    <property type="entry name" value="REVERSE TRANSCRIPTASE DOMAIN-CONTAINING PROTEIN-RELATED"/>
    <property type="match status" value="1"/>
</dbReference>
<reference evidence="1" key="1">
    <citation type="journal article" date="2023" name="Plant J.">
        <title>Genome sequences and population genomics provide insights into the demographic history, inbreeding, and mutation load of two 'living fossil' tree species of Dipteronia.</title>
        <authorList>
            <person name="Feng Y."/>
            <person name="Comes H.P."/>
            <person name="Chen J."/>
            <person name="Zhu S."/>
            <person name="Lu R."/>
            <person name="Zhang X."/>
            <person name="Li P."/>
            <person name="Qiu J."/>
            <person name="Olsen K.M."/>
            <person name="Qiu Y."/>
        </authorList>
    </citation>
    <scope>NUCLEOTIDE SEQUENCE</scope>
    <source>
        <strain evidence="1">KIB01</strain>
    </source>
</reference>
<comment type="caution">
    <text evidence="1">The sequence shown here is derived from an EMBL/GenBank/DDBJ whole genome shotgun (WGS) entry which is preliminary data.</text>
</comment>
<dbReference type="EMBL" id="JANJYI010000003">
    <property type="protein sequence ID" value="KAK2656631.1"/>
    <property type="molecule type" value="Genomic_DNA"/>
</dbReference>
<gene>
    <name evidence="1" type="ORF">Ddye_009683</name>
</gene>
<keyword evidence="2" id="KW-1185">Reference proteome</keyword>
<evidence type="ECO:0000313" key="2">
    <source>
        <dbReference type="Proteomes" id="UP001280121"/>
    </source>
</evidence>
<dbReference type="Proteomes" id="UP001280121">
    <property type="component" value="Unassembled WGS sequence"/>
</dbReference>
<name>A0AAD9XCG5_9ROSI</name>
<accession>A0AAD9XCG5</accession>
<dbReference type="PANTHER" id="PTHR31635">
    <property type="entry name" value="REVERSE TRANSCRIPTASE DOMAIN-CONTAINING PROTEIN-RELATED"/>
    <property type="match status" value="1"/>
</dbReference>
<protein>
    <recommendedName>
        <fullName evidence="3">Reverse transcriptase domain-containing protein</fullName>
    </recommendedName>
</protein>